<name>A0A0K2U4G2_LEPSM</name>
<protein>
    <submittedName>
        <fullName evidence="1">Uncharacterized protein</fullName>
    </submittedName>
</protein>
<dbReference type="AlphaFoldDB" id="A0A0K2U4G2"/>
<sequence>MYGLISLILERWTSVNKLFCIKEQLSWYNVTLNQLPAAIIGIRRKYIRIEGDRLKLLRFRSC</sequence>
<reference evidence="1" key="1">
    <citation type="submission" date="2014-05" db="EMBL/GenBank/DDBJ databases">
        <authorList>
            <person name="Chronopoulou M."/>
        </authorList>
    </citation>
    <scope>NUCLEOTIDE SEQUENCE</scope>
    <source>
        <tissue evidence="1">Whole organism</tissue>
    </source>
</reference>
<dbReference type="EMBL" id="HACA01015742">
    <property type="protein sequence ID" value="CDW33103.1"/>
    <property type="molecule type" value="Transcribed_RNA"/>
</dbReference>
<organism evidence="1">
    <name type="scientific">Lepeophtheirus salmonis</name>
    <name type="common">Salmon louse</name>
    <name type="synonym">Caligus salmonis</name>
    <dbReference type="NCBI Taxonomy" id="72036"/>
    <lineage>
        <taxon>Eukaryota</taxon>
        <taxon>Metazoa</taxon>
        <taxon>Ecdysozoa</taxon>
        <taxon>Arthropoda</taxon>
        <taxon>Crustacea</taxon>
        <taxon>Multicrustacea</taxon>
        <taxon>Hexanauplia</taxon>
        <taxon>Copepoda</taxon>
        <taxon>Siphonostomatoida</taxon>
        <taxon>Caligidae</taxon>
        <taxon>Lepeophtheirus</taxon>
    </lineage>
</organism>
<evidence type="ECO:0000313" key="1">
    <source>
        <dbReference type="EMBL" id="CDW33103.1"/>
    </source>
</evidence>
<proteinExistence type="predicted"/>
<accession>A0A0K2U4G2</accession>